<evidence type="ECO:0000256" key="3">
    <source>
        <dbReference type="SAM" id="MobiDB-lite"/>
    </source>
</evidence>
<dbReference type="Gene3D" id="1.10.443.10">
    <property type="entry name" value="Intergrase catalytic core"/>
    <property type="match status" value="1"/>
</dbReference>
<dbReference type="InterPro" id="IPR013762">
    <property type="entry name" value="Integrase-like_cat_sf"/>
</dbReference>
<accession>A0A1X7A745</accession>
<keyword evidence="1" id="KW-0238">DNA-binding</keyword>
<evidence type="ECO:0000256" key="1">
    <source>
        <dbReference type="ARBA" id="ARBA00023125"/>
    </source>
</evidence>
<dbReference type="Gene3D" id="1.10.150.130">
    <property type="match status" value="1"/>
</dbReference>
<proteinExistence type="predicted"/>
<evidence type="ECO:0000256" key="2">
    <source>
        <dbReference type="ARBA" id="ARBA00023172"/>
    </source>
</evidence>
<name>A0A1X7A745_9RHOB</name>
<feature type="region of interest" description="Disordered" evidence="3">
    <location>
        <begin position="252"/>
        <end position="300"/>
    </location>
</feature>
<dbReference type="SUPFAM" id="SSF56349">
    <property type="entry name" value="DNA breaking-rejoining enzymes"/>
    <property type="match status" value="1"/>
</dbReference>
<evidence type="ECO:0000313" key="4">
    <source>
        <dbReference type="EMBL" id="SLN72014.1"/>
    </source>
</evidence>
<dbReference type="GO" id="GO:0006310">
    <property type="term" value="P:DNA recombination"/>
    <property type="evidence" value="ECO:0007669"/>
    <property type="project" value="UniProtKB-KW"/>
</dbReference>
<reference evidence="5" key="1">
    <citation type="submission" date="2017-03" db="EMBL/GenBank/DDBJ databases">
        <authorList>
            <person name="Rodrigo-Torres L."/>
            <person name="Arahal R.D."/>
            <person name="Lucena T."/>
        </authorList>
    </citation>
    <scope>NUCLEOTIDE SEQUENCE [LARGE SCALE GENOMIC DNA]</scope>
    <source>
        <strain evidence="5">CECT 8370</strain>
    </source>
</reference>
<dbReference type="Proteomes" id="UP000194012">
    <property type="component" value="Unassembled WGS sequence"/>
</dbReference>
<feature type="compositionally biased region" description="Polar residues" evidence="3">
    <location>
        <begin position="285"/>
        <end position="300"/>
    </location>
</feature>
<dbReference type="InterPro" id="IPR010998">
    <property type="entry name" value="Integrase_recombinase_N"/>
</dbReference>
<dbReference type="GO" id="GO:0015074">
    <property type="term" value="P:DNA integration"/>
    <property type="evidence" value="ECO:0007669"/>
    <property type="project" value="InterPro"/>
</dbReference>
<sequence>MQVILNAYQKSQKFADLAPRTQRDYVRHIRKIEEEYQDFPVAALADRAARGEFLTRRDRMAKTSRRQADYTYSVLALIISWAHDRGLVPTNPCERPGKVYRSKRIDSIWTPEDEAAFMQTAPSHIGLAFTLALWTGQRQGDLLRLPWAAYNGESIRLLQRKTAARVEIPVGKPLMTLLEQTPKTAVTILATSRNTPWTESGFRASWRKACQKAGGAGSNFSRPARNRSYATGNSRLQRSRDCIYQRPQLETGHSNSGCALPEPGLSTRCISNPKARGSRKKNKDSQLTSQLSKSVSTLFV</sequence>
<keyword evidence="2" id="KW-0233">DNA recombination</keyword>
<feature type="region of interest" description="Disordered" evidence="3">
    <location>
        <begin position="214"/>
        <end position="233"/>
    </location>
</feature>
<organism evidence="4 5">
    <name type="scientific">Roseovarius gaetbuli</name>
    <dbReference type="NCBI Taxonomy" id="1356575"/>
    <lineage>
        <taxon>Bacteria</taxon>
        <taxon>Pseudomonadati</taxon>
        <taxon>Pseudomonadota</taxon>
        <taxon>Alphaproteobacteria</taxon>
        <taxon>Rhodobacterales</taxon>
        <taxon>Roseobacteraceae</taxon>
        <taxon>Roseovarius</taxon>
    </lineage>
</organism>
<dbReference type="AlphaFoldDB" id="A0A1X7A745"/>
<protein>
    <submittedName>
        <fullName evidence="4">Phage integrase family protein</fullName>
    </submittedName>
</protein>
<dbReference type="GO" id="GO:0003677">
    <property type="term" value="F:DNA binding"/>
    <property type="evidence" value="ECO:0007669"/>
    <property type="project" value="UniProtKB-KW"/>
</dbReference>
<evidence type="ECO:0000313" key="5">
    <source>
        <dbReference type="Proteomes" id="UP000194012"/>
    </source>
</evidence>
<keyword evidence="5" id="KW-1185">Reference proteome</keyword>
<gene>
    <name evidence="4" type="ORF">ROG8370_03481</name>
</gene>
<dbReference type="InterPro" id="IPR011010">
    <property type="entry name" value="DNA_brk_join_enz"/>
</dbReference>
<dbReference type="RefSeq" id="WP_245827472.1">
    <property type="nucleotide sequence ID" value="NZ_FWFJ01000050.1"/>
</dbReference>
<dbReference type="EMBL" id="FWFJ01000050">
    <property type="protein sequence ID" value="SLN72014.1"/>
    <property type="molecule type" value="Genomic_DNA"/>
</dbReference>